<gene>
    <name evidence="1" type="ORF">PPL_04588</name>
</gene>
<organism evidence="1 2">
    <name type="scientific">Heterostelium pallidum (strain ATCC 26659 / Pp 5 / PN500)</name>
    <name type="common">Cellular slime mold</name>
    <name type="synonym">Polysphondylium pallidum</name>
    <dbReference type="NCBI Taxonomy" id="670386"/>
    <lineage>
        <taxon>Eukaryota</taxon>
        <taxon>Amoebozoa</taxon>
        <taxon>Evosea</taxon>
        <taxon>Eumycetozoa</taxon>
        <taxon>Dictyostelia</taxon>
        <taxon>Acytosteliales</taxon>
        <taxon>Acytosteliaceae</taxon>
        <taxon>Heterostelium</taxon>
    </lineage>
</organism>
<dbReference type="EMBL" id="ADBJ01000020">
    <property type="protein sequence ID" value="EFA82168.1"/>
    <property type="molecule type" value="Genomic_DNA"/>
</dbReference>
<dbReference type="InParanoid" id="D3B800"/>
<comment type="caution">
    <text evidence="1">The sequence shown here is derived from an EMBL/GenBank/DDBJ whole genome shotgun (WGS) entry which is preliminary data.</text>
</comment>
<protein>
    <submittedName>
        <fullName evidence="1">Uncharacterized protein</fullName>
    </submittedName>
</protein>
<dbReference type="AlphaFoldDB" id="D3B800"/>
<dbReference type="RefSeq" id="XP_020434285.1">
    <property type="nucleotide sequence ID" value="XM_020575490.1"/>
</dbReference>
<dbReference type="Proteomes" id="UP000001396">
    <property type="component" value="Unassembled WGS sequence"/>
</dbReference>
<dbReference type="GeneID" id="31360075"/>
<reference evidence="1 2" key="1">
    <citation type="journal article" date="2011" name="Genome Res.">
        <title>Phylogeny-wide analysis of social amoeba genomes highlights ancient origins for complex intercellular communication.</title>
        <authorList>
            <person name="Heidel A.J."/>
            <person name="Lawal H.M."/>
            <person name="Felder M."/>
            <person name="Schilde C."/>
            <person name="Helps N.R."/>
            <person name="Tunggal B."/>
            <person name="Rivero F."/>
            <person name="John U."/>
            <person name="Schleicher M."/>
            <person name="Eichinger L."/>
            <person name="Platzer M."/>
            <person name="Noegel A.A."/>
            <person name="Schaap P."/>
            <person name="Gloeckner G."/>
        </authorList>
    </citation>
    <scope>NUCLEOTIDE SEQUENCE [LARGE SCALE GENOMIC DNA]</scope>
    <source>
        <strain evidence="2">ATCC 26659 / Pp 5 / PN500</strain>
    </source>
</reference>
<dbReference type="PANTHER" id="PTHR20916">
    <property type="entry name" value="CYSTEINE AND GLYCINE-RICH PROTEIN 2 BINDING PROTEIN"/>
    <property type="match status" value="1"/>
</dbReference>
<sequence length="538" mass="60585">MILVNSDDYNKDEDKGGDSVVVGEIVLESSDITSTATATITTSLLSLSNHLLVYIFQYVLEPLEFKCCNQSAAGFKTRVLGNYCYIDSYHNVNNILIRYGTICKRFCNAIVPKLTRHLQLFIQDGLDLWRMVKLSRYGLLKDNNHNGNNGGGVQFGHIEISRYSRVSQHGLMAAMGVDLPVITDCASLRSVQSLTIESLLSTPSFLISLMSNTSLTRLSLSTGQFAIADYQNLVTMISRISTSLSSLKLFNPLFLNNGNNINNNIQSISLTSTSTTSNSNNINSNIDFIELLTKHYEDSTKTTSPPHSYGNLLNLSLTGYSRDSLLNDNRSIHTLKCTQLDGTNQDILEILHSQSKLPTKTLESLTLSIVISCSKLMKYLIDLMFNHTSSDSGSNSNNSDYISNLSLKIDPYCQDESLLQLLSYLKIVNNNSNNSNNVQLEQKQQQQQHRKTQLETLTIERISSLKQPKCYHMIHSLLAQQNNNVLLNLNHHQQQQILLQQDHIDILIPQHSQQQQEEFIHIYLQKNLKSDWELSRLG</sequence>
<evidence type="ECO:0000313" key="1">
    <source>
        <dbReference type="EMBL" id="EFA82168.1"/>
    </source>
</evidence>
<evidence type="ECO:0000313" key="2">
    <source>
        <dbReference type="Proteomes" id="UP000001396"/>
    </source>
</evidence>
<accession>D3B800</accession>
<name>D3B800_HETP5</name>
<dbReference type="PANTHER" id="PTHR20916:SF18">
    <property type="entry name" value="IPT_TIG DOMAIN-CONTAINING PROTEIN"/>
    <property type="match status" value="1"/>
</dbReference>
<keyword evidence="2" id="KW-1185">Reference proteome</keyword>
<proteinExistence type="predicted"/>